<feature type="domain" description="CopZ zinc binding" evidence="1">
    <location>
        <begin position="13"/>
        <end position="74"/>
    </location>
</feature>
<dbReference type="EMBL" id="CP000724">
    <property type="protein sequence ID" value="ABR47427.1"/>
    <property type="molecule type" value="Genomic_DNA"/>
</dbReference>
<name>A6TMK9_ALKMQ</name>
<reference evidence="3" key="1">
    <citation type="journal article" date="2016" name="Genome Announc.">
        <title>Complete genome sequence of Alkaliphilus metalliredigens strain QYMF, an alkaliphilic and metal-reducing bacterium isolated from borax-contaminated leachate ponds.</title>
        <authorList>
            <person name="Hwang C."/>
            <person name="Copeland A."/>
            <person name="Lucas S."/>
            <person name="Lapidus A."/>
            <person name="Barry K."/>
            <person name="Detter J.C."/>
            <person name="Glavina Del Rio T."/>
            <person name="Hammon N."/>
            <person name="Israni S."/>
            <person name="Dalin E."/>
            <person name="Tice H."/>
            <person name="Pitluck S."/>
            <person name="Chertkov O."/>
            <person name="Brettin T."/>
            <person name="Bruce D."/>
            <person name="Han C."/>
            <person name="Schmutz J."/>
            <person name="Larimer F."/>
            <person name="Land M.L."/>
            <person name="Hauser L."/>
            <person name="Kyrpides N."/>
            <person name="Mikhailova N."/>
            <person name="Ye Q."/>
            <person name="Zhou J."/>
            <person name="Richardson P."/>
            <person name="Fields M.W."/>
        </authorList>
    </citation>
    <scope>NUCLEOTIDE SEQUENCE [LARGE SCALE GENOMIC DNA]</scope>
    <source>
        <strain evidence="3">QYMF</strain>
    </source>
</reference>
<dbReference type="HOGENOM" id="CLU_2217452_0_0_9"/>
<dbReference type="AlphaFoldDB" id="A6TMK9"/>
<evidence type="ECO:0000313" key="2">
    <source>
        <dbReference type="EMBL" id="ABR47427.1"/>
    </source>
</evidence>
<dbReference type="Gene3D" id="2.20.25.270">
    <property type="match status" value="1"/>
</dbReference>
<dbReference type="STRING" id="293826.Amet_1219"/>
<protein>
    <recommendedName>
        <fullName evidence="1">CopZ zinc binding domain-containing protein</fullName>
    </recommendedName>
</protein>
<dbReference type="Proteomes" id="UP000001572">
    <property type="component" value="Chromosome"/>
</dbReference>
<accession>A6TMK9</accession>
<organism evidence="2 3">
    <name type="scientific">Alkaliphilus metalliredigens (strain QYMF)</name>
    <dbReference type="NCBI Taxonomy" id="293826"/>
    <lineage>
        <taxon>Bacteria</taxon>
        <taxon>Bacillati</taxon>
        <taxon>Bacillota</taxon>
        <taxon>Clostridia</taxon>
        <taxon>Peptostreptococcales</taxon>
        <taxon>Natronincolaceae</taxon>
        <taxon>Alkaliphilus</taxon>
    </lineage>
</organism>
<proteinExistence type="predicted"/>
<evidence type="ECO:0000313" key="3">
    <source>
        <dbReference type="Proteomes" id="UP000001572"/>
    </source>
</evidence>
<evidence type="ECO:0000259" key="1">
    <source>
        <dbReference type="Pfam" id="PF18423"/>
    </source>
</evidence>
<gene>
    <name evidence="2" type="ordered locus">Amet_1219</name>
</gene>
<sequence>MSECKSRLVKKEKKCPLCHEQGNSLYYMVVEAIVKEELMSLIRKQYYYICHSKDCDVIFYNDEEDQIFLTQDVNLGADFQAVTKQGSNQCGKGHHGNCHSCNNNNK</sequence>
<dbReference type="Pfam" id="PF18423">
    <property type="entry name" value="zf_CopZ"/>
    <property type="match status" value="1"/>
</dbReference>
<dbReference type="RefSeq" id="WP_012062468.1">
    <property type="nucleotide sequence ID" value="NC_009633.1"/>
</dbReference>
<dbReference type="OrthoDB" id="95698at2"/>
<keyword evidence="3" id="KW-1185">Reference proteome</keyword>
<dbReference type="InterPro" id="IPR040890">
    <property type="entry name" value="Znf_CopZ"/>
</dbReference>
<dbReference type="KEGG" id="amt:Amet_1219"/>